<reference evidence="3" key="2">
    <citation type="submission" date="2025-08" db="UniProtKB">
        <authorList>
            <consortium name="RefSeq"/>
        </authorList>
    </citation>
    <scope>IDENTIFICATION</scope>
    <source>
        <tissue evidence="3">Leaf</tissue>
    </source>
</reference>
<keyword evidence="1" id="KW-0472">Membrane</keyword>
<sequence length="384" mass="42810">MRDKQLCDEGESSEGDESTEFCWWRTCATPEEMSSLKVTCISDVGSLTPRLKVMREMERLTMVASEGLDDLRHRLVSYRAGDLWVPMGGVKKEDMEIPSTITILLVGFAAGGKSSLVNLMYSVLGRAGIIPFAQTSGSSVNSESTTMFLEEHNVLRSVRSGFCVFDSRGFGYNDREDESLMELSQWTSEGVKHNQPCCRLSDESRNVNIGSTSTSTSRKFSKRQVNCAMVVANMADLYDQLKTGDSKPLEATREVFCQPDLKRGNQNPILVLTHGDKLSAEERIDGRVKICQFLGISETSGVYDIVCLTECGVLAEECDPVTAYALTEAVYRALLISDMSHLPKKNFKDRTVSVFSWLLCMIGTFFALLARLFSGPNQKYRKFK</sequence>
<dbReference type="InterPro" id="IPR027417">
    <property type="entry name" value="P-loop_NTPase"/>
</dbReference>
<dbReference type="Proteomes" id="UP000813463">
    <property type="component" value="Chromosome 6"/>
</dbReference>
<keyword evidence="1" id="KW-0812">Transmembrane</keyword>
<proteinExistence type="predicted"/>
<protein>
    <recommendedName>
        <fullName evidence="4">G domain-containing protein</fullName>
    </recommendedName>
</protein>
<evidence type="ECO:0008006" key="4">
    <source>
        <dbReference type="Google" id="ProtNLM"/>
    </source>
</evidence>
<dbReference type="GeneID" id="110794422"/>
<keyword evidence="2" id="KW-1185">Reference proteome</keyword>
<reference evidence="2" key="1">
    <citation type="journal article" date="2021" name="Nat. Commun.">
        <title>Genomic analyses provide insights into spinach domestication and the genetic basis of agronomic traits.</title>
        <authorList>
            <person name="Cai X."/>
            <person name="Sun X."/>
            <person name="Xu C."/>
            <person name="Sun H."/>
            <person name="Wang X."/>
            <person name="Ge C."/>
            <person name="Zhang Z."/>
            <person name="Wang Q."/>
            <person name="Fei Z."/>
            <person name="Jiao C."/>
            <person name="Wang Q."/>
        </authorList>
    </citation>
    <scope>NUCLEOTIDE SEQUENCE [LARGE SCALE GENOMIC DNA]</scope>
    <source>
        <strain evidence="2">cv. Varoflay</strain>
    </source>
</reference>
<keyword evidence="1" id="KW-1133">Transmembrane helix</keyword>
<dbReference type="AlphaFoldDB" id="A0A9R0IVL7"/>
<feature type="transmembrane region" description="Helical" evidence="1">
    <location>
        <begin position="354"/>
        <end position="374"/>
    </location>
</feature>
<organism evidence="2 3">
    <name type="scientific">Spinacia oleracea</name>
    <name type="common">Spinach</name>
    <dbReference type="NCBI Taxonomy" id="3562"/>
    <lineage>
        <taxon>Eukaryota</taxon>
        <taxon>Viridiplantae</taxon>
        <taxon>Streptophyta</taxon>
        <taxon>Embryophyta</taxon>
        <taxon>Tracheophyta</taxon>
        <taxon>Spermatophyta</taxon>
        <taxon>Magnoliopsida</taxon>
        <taxon>eudicotyledons</taxon>
        <taxon>Gunneridae</taxon>
        <taxon>Pentapetalae</taxon>
        <taxon>Caryophyllales</taxon>
        <taxon>Chenopodiaceae</taxon>
        <taxon>Chenopodioideae</taxon>
        <taxon>Anserineae</taxon>
        <taxon>Spinacia</taxon>
    </lineage>
</organism>
<evidence type="ECO:0000256" key="1">
    <source>
        <dbReference type="SAM" id="Phobius"/>
    </source>
</evidence>
<accession>A0A9R0IVL7</accession>
<dbReference type="SUPFAM" id="SSF52540">
    <property type="entry name" value="P-loop containing nucleoside triphosphate hydrolases"/>
    <property type="match status" value="1"/>
</dbReference>
<gene>
    <name evidence="3" type="primary">LOC110794422</name>
</gene>
<evidence type="ECO:0000313" key="3">
    <source>
        <dbReference type="RefSeq" id="XP_021855094.1"/>
    </source>
</evidence>
<dbReference type="Gene3D" id="3.40.50.300">
    <property type="entry name" value="P-loop containing nucleotide triphosphate hydrolases"/>
    <property type="match status" value="1"/>
</dbReference>
<dbReference type="OrthoDB" id="740966at2759"/>
<dbReference type="KEGG" id="soe:110794422"/>
<dbReference type="PANTHER" id="PTHR14241">
    <property type="entry name" value="INTERFERON-INDUCED PROTEIN 44"/>
    <property type="match status" value="1"/>
</dbReference>
<evidence type="ECO:0000313" key="2">
    <source>
        <dbReference type="Proteomes" id="UP000813463"/>
    </source>
</evidence>
<dbReference type="RefSeq" id="XP_021855094.1">
    <property type="nucleotide sequence ID" value="XM_021999402.2"/>
</dbReference>
<dbReference type="PANTHER" id="PTHR14241:SF24">
    <property type="entry name" value="G DOMAIN-CONTAINING PROTEIN"/>
    <property type="match status" value="1"/>
</dbReference>
<name>A0A9R0IVL7_SPIOL</name>